<protein>
    <recommendedName>
        <fullName evidence="1">GST N-terminal domain-containing protein</fullName>
    </recommendedName>
</protein>
<dbReference type="PROSITE" id="PS50404">
    <property type="entry name" value="GST_NTER"/>
    <property type="match status" value="1"/>
</dbReference>
<evidence type="ECO:0000313" key="3">
    <source>
        <dbReference type="Proteomes" id="UP000054144"/>
    </source>
</evidence>
<dbReference type="InterPro" id="IPR004045">
    <property type="entry name" value="Glutathione_S-Trfase_N"/>
</dbReference>
<dbReference type="Pfam" id="PF22041">
    <property type="entry name" value="GST_C_7"/>
    <property type="match status" value="1"/>
</dbReference>
<feature type="domain" description="GST N-terminal" evidence="1">
    <location>
        <begin position="9"/>
        <end position="100"/>
    </location>
</feature>
<sequence>MSTAIVLYDIPSKSGKPWSNNVWKIRYALGYKGIAFKTKLIEYPDIEPTCKAIGAPPTGMKSDGSDMYTVPVIQDLSTGAVVADSFEIAKYLDKTYPDRPALFPGNSVALQKAFVQLESARGPRSALPRQAFLPMLQHVLRPASHAHFRHFKELGIGMTLEEAATGDMSAIATSFDWVAGYIDENGSGQFIMGEMISFADFVVAGYLKWMQVIWGDSDVWKDISSWGNGRWIAYLDALAEYAGGF</sequence>
<dbReference type="InterPro" id="IPR036249">
    <property type="entry name" value="Thioredoxin-like_sf"/>
</dbReference>
<dbReference type="OrthoDB" id="4951845at2759"/>
<evidence type="ECO:0000313" key="2">
    <source>
        <dbReference type="EMBL" id="KIY45112.1"/>
    </source>
</evidence>
<dbReference type="Proteomes" id="UP000054144">
    <property type="component" value="Unassembled WGS sequence"/>
</dbReference>
<accession>A0A0D7A247</accession>
<evidence type="ECO:0000259" key="1">
    <source>
        <dbReference type="PROSITE" id="PS50404"/>
    </source>
</evidence>
<dbReference type="InterPro" id="IPR054416">
    <property type="entry name" value="GST_UstS-like_C"/>
</dbReference>
<keyword evidence="3" id="KW-1185">Reference proteome</keyword>
<reference evidence="2 3" key="1">
    <citation type="journal article" date="2015" name="Fungal Genet. Biol.">
        <title>Evolution of novel wood decay mechanisms in Agaricales revealed by the genome sequences of Fistulina hepatica and Cylindrobasidium torrendii.</title>
        <authorList>
            <person name="Floudas D."/>
            <person name="Held B.W."/>
            <person name="Riley R."/>
            <person name="Nagy L.G."/>
            <person name="Koehler G."/>
            <person name="Ransdell A.S."/>
            <person name="Younus H."/>
            <person name="Chow J."/>
            <person name="Chiniquy J."/>
            <person name="Lipzen A."/>
            <person name="Tritt A."/>
            <person name="Sun H."/>
            <person name="Haridas S."/>
            <person name="LaButti K."/>
            <person name="Ohm R.A."/>
            <person name="Kues U."/>
            <person name="Blanchette R.A."/>
            <person name="Grigoriev I.V."/>
            <person name="Minto R.E."/>
            <person name="Hibbett D.S."/>
        </authorList>
    </citation>
    <scope>NUCLEOTIDE SEQUENCE [LARGE SCALE GENOMIC DNA]</scope>
    <source>
        <strain evidence="2 3">ATCC 64428</strain>
    </source>
</reference>
<dbReference type="Gene3D" id="1.20.1050.10">
    <property type="match status" value="1"/>
</dbReference>
<dbReference type="SUPFAM" id="SSF47616">
    <property type="entry name" value="GST C-terminal domain-like"/>
    <property type="match status" value="1"/>
</dbReference>
<dbReference type="AlphaFoldDB" id="A0A0D7A247"/>
<proteinExistence type="predicted"/>
<dbReference type="Pfam" id="PF13409">
    <property type="entry name" value="GST_N_2"/>
    <property type="match status" value="1"/>
</dbReference>
<dbReference type="SUPFAM" id="SSF52833">
    <property type="entry name" value="Thioredoxin-like"/>
    <property type="match status" value="1"/>
</dbReference>
<dbReference type="EMBL" id="KN882062">
    <property type="protein sequence ID" value="KIY45112.1"/>
    <property type="molecule type" value="Genomic_DNA"/>
</dbReference>
<dbReference type="InterPro" id="IPR036282">
    <property type="entry name" value="Glutathione-S-Trfase_C_sf"/>
</dbReference>
<dbReference type="Gene3D" id="3.40.30.10">
    <property type="entry name" value="Glutaredoxin"/>
    <property type="match status" value="1"/>
</dbReference>
<name>A0A0D7A247_9AGAR</name>
<organism evidence="2 3">
    <name type="scientific">Fistulina hepatica ATCC 64428</name>
    <dbReference type="NCBI Taxonomy" id="1128425"/>
    <lineage>
        <taxon>Eukaryota</taxon>
        <taxon>Fungi</taxon>
        <taxon>Dikarya</taxon>
        <taxon>Basidiomycota</taxon>
        <taxon>Agaricomycotina</taxon>
        <taxon>Agaricomycetes</taxon>
        <taxon>Agaricomycetidae</taxon>
        <taxon>Agaricales</taxon>
        <taxon>Fistulinaceae</taxon>
        <taxon>Fistulina</taxon>
    </lineage>
</organism>
<gene>
    <name evidence="2" type="ORF">FISHEDRAFT_50050</name>
</gene>